<dbReference type="PANTHER" id="PTHR31774:SF1">
    <property type="entry name" value="PROTEIN SHISA-9"/>
    <property type="match status" value="1"/>
</dbReference>
<keyword evidence="3" id="KW-1133">Transmembrane helix</keyword>
<keyword evidence="2" id="KW-0812">Transmembrane</keyword>
<evidence type="ECO:0000313" key="6">
    <source>
        <dbReference type="Proteomes" id="UP000830375"/>
    </source>
</evidence>
<evidence type="ECO:0000256" key="4">
    <source>
        <dbReference type="ARBA" id="ARBA00023136"/>
    </source>
</evidence>
<accession>A0ABQ8M6K5</accession>
<evidence type="ECO:0000256" key="1">
    <source>
        <dbReference type="ARBA" id="ARBA00004370"/>
    </source>
</evidence>
<protein>
    <submittedName>
        <fullName evidence="5">Protein shisa-9A</fullName>
    </submittedName>
</protein>
<keyword evidence="6" id="KW-1185">Reference proteome</keyword>
<reference evidence="5 6" key="1">
    <citation type="submission" date="2022-01" db="EMBL/GenBank/DDBJ databases">
        <title>A high-quality chromosome-level genome assembly of rohu carp, Labeo rohita.</title>
        <authorList>
            <person name="Arick M.A. II"/>
            <person name="Hsu C.-Y."/>
            <person name="Magbanua Z."/>
            <person name="Pechanova O."/>
            <person name="Grover C."/>
            <person name="Miller E."/>
            <person name="Thrash A."/>
            <person name="Ezzel L."/>
            <person name="Alam S."/>
            <person name="Benzie J."/>
            <person name="Hamilton M."/>
            <person name="Karsi A."/>
            <person name="Lawrence M.L."/>
            <person name="Peterson D.G."/>
        </authorList>
    </citation>
    <scope>NUCLEOTIDE SEQUENCE [LARGE SCALE GENOMIC DNA]</scope>
    <source>
        <strain evidence="6">BAU-BD-2019</strain>
        <tissue evidence="5">Blood</tissue>
    </source>
</reference>
<sequence length="137" mass="15228">MPSAAKANGDFLNKQHRHLVELAAKGTLPLHPVRMEHVEPTASYVTEVPCLKQNGQKPKSIKPTVAHPAMAYSSNTIANPGMLRSWEAAETAGRRKTYGPRKMCTVEQINELHTARSHHYLPTQPYFVTNSKTEVTV</sequence>
<keyword evidence="4" id="KW-0472">Membrane</keyword>
<dbReference type="Proteomes" id="UP000830375">
    <property type="component" value="Unassembled WGS sequence"/>
</dbReference>
<evidence type="ECO:0000256" key="2">
    <source>
        <dbReference type="ARBA" id="ARBA00022692"/>
    </source>
</evidence>
<dbReference type="InterPro" id="IPR026910">
    <property type="entry name" value="Shisa"/>
</dbReference>
<comment type="subcellular location">
    <subcellularLocation>
        <location evidence="1">Membrane</location>
    </subcellularLocation>
</comment>
<proteinExistence type="predicted"/>
<dbReference type="PANTHER" id="PTHR31774">
    <property type="entry name" value="PROTEIN SHISA-9-RELATED"/>
    <property type="match status" value="1"/>
</dbReference>
<gene>
    <name evidence="5" type="ORF">H4Q32_016614</name>
</gene>
<organism evidence="5 6">
    <name type="scientific">Labeo rohita</name>
    <name type="common">Indian major carp</name>
    <name type="synonym">Cyprinus rohita</name>
    <dbReference type="NCBI Taxonomy" id="84645"/>
    <lineage>
        <taxon>Eukaryota</taxon>
        <taxon>Metazoa</taxon>
        <taxon>Chordata</taxon>
        <taxon>Craniata</taxon>
        <taxon>Vertebrata</taxon>
        <taxon>Euteleostomi</taxon>
        <taxon>Actinopterygii</taxon>
        <taxon>Neopterygii</taxon>
        <taxon>Teleostei</taxon>
        <taxon>Ostariophysi</taxon>
        <taxon>Cypriniformes</taxon>
        <taxon>Cyprinidae</taxon>
        <taxon>Labeoninae</taxon>
        <taxon>Labeonini</taxon>
        <taxon>Labeo</taxon>
    </lineage>
</organism>
<dbReference type="EMBL" id="JACTAM010000012">
    <property type="protein sequence ID" value="KAI2658525.1"/>
    <property type="molecule type" value="Genomic_DNA"/>
</dbReference>
<evidence type="ECO:0000256" key="3">
    <source>
        <dbReference type="ARBA" id="ARBA00022989"/>
    </source>
</evidence>
<name>A0ABQ8M6K5_LABRO</name>
<comment type="caution">
    <text evidence="5">The sequence shown here is derived from an EMBL/GenBank/DDBJ whole genome shotgun (WGS) entry which is preliminary data.</text>
</comment>
<evidence type="ECO:0000313" key="5">
    <source>
        <dbReference type="EMBL" id="KAI2658525.1"/>
    </source>
</evidence>